<accession>A0A0F9G5F5</accession>
<evidence type="ECO:0000313" key="1">
    <source>
        <dbReference type="EMBL" id="KKL64775.1"/>
    </source>
</evidence>
<protein>
    <submittedName>
        <fullName evidence="1">Uncharacterized protein</fullName>
    </submittedName>
</protein>
<dbReference type="EMBL" id="LAZR01027744">
    <property type="protein sequence ID" value="KKL64775.1"/>
    <property type="molecule type" value="Genomic_DNA"/>
</dbReference>
<gene>
    <name evidence="1" type="ORF">LCGC14_2161570</name>
</gene>
<dbReference type="AlphaFoldDB" id="A0A0F9G5F5"/>
<sequence length="25" mass="2886">MEIIDGYLRVEGNSLNSFSEIKELE</sequence>
<comment type="caution">
    <text evidence="1">The sequence shown here is derived from an EMBL/GenBank/DDBJ whole genome shotgun (WGS) entry which is preliminary data.</text>
</comment>
<organism evidence="1">
    <name type="scientific">marine sediment metagenome</name>
    <dbReference type="NCBI Taxonomy" id="412755"/>
    <lineage>
        <taxon>unclassified sequences</taxon>
        <taxon>metagenomes</taxon>
        <taxon>ecological metagenomes</taxon>
    </lineage>
</organism>
<reference evidence="1" key="1">
    <citation type="journal article" date="2015" name="Nature">
        <title>Complex archaea that bridge the gap between prokaryotes and eukaryotes.</title>
        <authorList>
            <person name="Spang A."/>
            <person name="Saw J.H."/>
            <person name="Jorgensen S.L."/>
            <person name="Zaremba-Niedzwiedzka K."/>
            <person name="Martijn J."/>
            <person name="Lind A.E."/>
            <person name="van Eijk R."/>
            <person name="Schleper C."/>
            <person name="Guy L."/>
            <person name="Ettema T.J."/>
        </authorList>
    </citation>
    <scope>NUCLEOTIDE SEQUENCE</scope>
</reference>
<name>A0A0F9G5F5_9ZZZZ</name>
<feature type="non-terminal residue" evidence="1">
    <location>
        <position position="25"/>
    </location>
</feature>
<proteinExistence type="predicted"/>